<dbReference type="EMBL" id="KY322437">
    <property type="protein sequence ID" value="AUF82147.1"/>
    <property type="molecule type" value="Genomic_DNA"/>
</dbReference>
<keyword evidence="2" id="KW-1185">Reference proteome</keyword>
<organism evidence="1">
    <name type="scientific">Tetraselmis virus 1</name>
    <dbReference type="NCBI Taxonomy" id="2060617"/>
    <lineage>
        <taxon>Viruses</taxon>
        <taxon>Varidnaviria</taxon>
        <taxon>Bamfordvirae</taxon>
        <taxon>Nucleocytoviricota</taxon>
        <taxon>Megaviricetes</taxon>
        <taxon>Imitervirales</taxon>
        <taxon>Allomimiviridae</taxon>
        <taxon>Oceanusvirus</taxon>
        <taxon>Oceanusvirus kaneohense</taxon>
    </lineage>
</organism>
<gene>
    <name evidence="1" type="ORF">TetV_055</name>
</gene>
<evidence type="ECO:0000313" key="1">
    <source>
        <dbReference type="EMBL" id="AUF82147.1"/>
    </source>
</evidence>
<reference evidence="1" key="1">
    <citation type="journal article" date="2018" name="Virology">
        <title>A giant virus infecting green algae encodes key fermentation genes.</title>
        <authorList>
            <person name="Schvarcz C.R."/>
            <person name="Steward G.F."/>
        </authorList>
    </citation>
    <scope>NUCLEOTIDE SEQUENCE [LARGE SCALE GENOMIC DNA]</scope>
</reference>
<protein>
    <submittedName>
        <fullName evidence="1">Uncharacterized protein</fullName>
    </submittedName>
</protein>
<dbReference type="Proteomes" id="UP000244773">
    <property type="component" value="Segment"/>
</dbReference>
<sequence length="213" mass="24070">MSISNRNSFMIIIACMLVSLICFSCRAVHAEQFSLETTDEQCDYYKKWVEYHCDNVYNPESLSELISLSEVENGKYDLNGVLRCDDASLVRWNNTKCLDYKDTGVVPYASDDHDTISADRRITLVDIQNDAYLGEIHLHMGLELDAPNPDFTDEFIKVTVIDSAVRPVANDNSTSIVVVKTAKSDGEYAAFYNLNPDGKLTTDDSVIDRRMIR</sequence>
<accession>A0A2P0VMM1</accession>
<name>A0A2P0VMM1_9VIRU</name>
<evidence type="ECO:0000313" key="2">
    <source>
        <dbReference type="Proteomes" id="UP000244773"/>
    </source>
</evidence>
<proteinExistence type="predicted"/>